<reference evidence="1" key="2">
    <citation type="submission" date="2020-09" db="EMBL/GenBank/DDBJ databases">
        <authorList>
            <person name="Sun Q."/>
            <person name="Zhou Y."/>
        </authorList>
    </citation>
    <scope>NUCLEOTIDE SEQUENCE</scope>
    <source>
        <strain evidence="1">CGMCC 1.15958</strain>
    </source>
</reference>
<evidence type="ECO:0008006" key="3">
    <source>
        <dbReference type="Google" id="ProtNLM"/>
    </source>
</evidence>
<keyword evidence="2" id="KW-1185">Reference proteome</keyword>
<evidence type="ECO:0000313" key="1">
    <source>
        <dbReference type="EMBL" id="GGD58293.1"/>
    </source>
</evidence>
<accession>A0A916YRN4</accession>
<organism evidence="1 2">
    <name type="scientific">Emticicia aquatilis</name>
    <dbReference type="NCBI Taxonomy" id="1537369"/>
    <lineage>
        <taxon>Bacteria</taxon>
        <taxon>Pseudomonadati</taxon>
        <taxon>Bacteroidota</taxon>
        <taxon>Cytophagia</taxon>
        <taxon>Cytophagales</taxon>
        <taxon>Leadbetterellaceae</taxon>
        <taxon>Emticicia</taxon>
    </lineage>
</organism>
<proteinExistence type="predicted"/>
<dbReference type="RefSeq" id="WP_188766217.1">
    <property type="nucleotide sequence ID" value="NZ_BMKK01000004.1"/>
</dbReference>
<sequence length="369" mass="43215">MKLFDTFNRTNLEFKKHQQSTYDFYNQTARKEFAEIRERLEEWFQKYPFNNQKKLKNDLIKNGFNAAFYELFLYNYFYKLGFNIEIEPEVPNSSHRPDFLIFNDLGSFYLEATTVNGASEIETKREKIRSVVYDKINEFHSPNFYLDIQCFQIISGKAPSSKRIVNFIKDKLSAINNIVENSNHNFISWSYSDEDILMEIGVIPKPTKHKGQTESTTIGIYGGDGTAKIDRSTECINKSLANKSNRYGKLDRPYVIAINLLEKQSDFDTNLALYGTESFIYSKNSRELIKTIRNKDGFFYGKQGFQRKGVSAVLAGAVFPSNSDDFQLTIYHNIEPYYNFERGLIKEKHVYLEKDEQLSYYKFKEELIK</sequence>
<protein>
    <recommendedName>
        <fullName evidence="3">Restriction endonuclease</fullName>
    </recommendedName>
</protein>
<dbReference type="Proteomes" id="UP000609064">
    <property type="component" value="Unassembled WGS sequence"/>
</dbReference>
<gene>
    <name evidence="1" type="ORF">GCM10011514_22880</name>
</gene>
<evidence type="ECO:0000313" key="2">
    <source>
        <dbReference type="Proteomes" id="UP000609064"/>
    </source>
</evidence>
<dbReference type="AlphaFoldDB" id="A0A916YRN4"/>
<dbReference type="EMBL" id="BMKK01000004">
    <property type="protein sequence ID" value="GGD58293.1"/>
    <property type="molecule type" value="Genomic_DNA"/>
</dbReference>
<reference evidence="1" key="1">
    <citation type="journal article" date="2014" name="Int. J. Syst. Evol. Microbiol.">
        <title>Complete genome sequence of Corynebacterium casei LMG S-19264T (=DSM 44701T), isolated from a smear-ripened cheese.</title>
        <authorList>
            <consortium name="US DOE Joint Genome Institute (JGI-PGF)"/>
            <person name="Walter F."/>
            <person name="Albersmeier A."/>
            <person name="Kalinowski J."/>
            <person name="Ruckert C."/>
        </authorList>
    </citation>
    <scope>NUCLEOTIDE SEQUENCE</scope>
    <source>
        <strain evidence="1">CGMCC 1.15958</strain>
    </source>
</reference>
<comment type="caution">
    <text evidence="1">The sequence shown here is derived from an EMBL/GenBank/DDBJ whole genome shotgun (WGS) entry which is preliminary data.</text>
</comment>
<name>A0A916YRN4_9BACT</name>